<evidence type="ECO:0000259" key="9">
    <source>
        <dbReference type="PROSITE" id="PS50268"/>
    </source>
</evidence>
<dbReference type="OrthoDB" id="5870839at2759"/>
<dbReference type="EMBL" id="KN726807">
    <property type="protein sequence ID" value="KIH67179.1"/>
    <property type="molecule type" value="Genomic_DNA"/>
</dbReference>
<dbReference type="Pfam" id="PF00028">
    <property type="entry name" value="Cadherin"/>
    <property type="match status" value="1"/>
</dbReference>
<evidence type="ECO:0000256" key="2">
    <source>
        <dbReference type="ARBA" id="ARBA00022692"/>
    </source>
</evidence>
<dbReference type="PROSITE" id="PS50268">
    <property type="entry name" value="CADHERIN_2"/>
    <property type="match status" value="1"/>
</dbReference>
<keyword evidence="5" id="KW-1133">Transmembrane helix</keyword>
<protein>
    <submittedName>
        <fullName evidence="10">Cadherin domain protein</fullName>
    </submittedName>
</protein>
<dbReference type="InterPro" id="IPR015919">
    <property type="entry name" value="Cadherin-like_sf"/>
</dbReference>
<keyword evidence="3" id="KW-0677">Repeat</keyword>
<comment type="subcellular location">
    <subcellularLocation>
        <location evidence="1">Membrane</location>
    </subcellularLocation>
</comment>
<feature type="compositionally biased region" description="Low complexity" evidence="8">
    <location>
        <begin position="183"/>
        <end position="210"/>
    </location>
</feature>
<dbReference type="SUPFAM" id="SSF49313">
    <property type="entry name" value="Cadherin-like"/>
    <property type="match status" value="2"/>
</dbReference>
<feature type="region of interest" description="Disordered" evidence="8">
    <location>
        <begin position="173"/>
        <end position="251"/>
    </location>
</feature>
<evidence type="ECO:0000313" key="11">
    <source>
        <dbReference type="Proteomes" id="UP000054047"/>
    </source>
</evidence>
<evidence type="ECO:0000256" key="1">
    <source>
        <dbReference type="ARBA" id="ARBA00004370"/>
    </source>
</evidence>
<dbReference type="InterPro" id="IPR020894">
    <property type="entry name" value="Cadherin_CS"/>
</dbReference>
<proteinExistence type="predicted"/>
<keyword evidence="6" id="KW-0472">Membrane</keyword>
<dbReference type="Proteomes" id="UP000054047">
    <property type="component" value="Unassembled WGS sequence"/>
</dbReference>
<dbReference type="InterPro" id="IPR002126">
    <property type="entry name" value="Cadherin-like_dom"/>
</dbReference>
<dbReference type="GO" id="GO:0007156">
    <property type="term" value="P:homophilic cell adhesion via plasma membrane adhesion molecules"/>
    <property type="evidence" value="ECO:0007669"/>
    <property type="project" value="InterPro"/>
</dbReference>
<dbReference type="PANTHER" id="PTHR24026:SF126">
    <property type="entry name" value="PROTOCADHERIN FAT 4"/>
    <property type="match status" value="1"/>
</dbReference>
<evidence type="ECO:0000256" key="5">
    <source>
        <dbReference type="ARBA" id="ARBA00022989"/>
    </source>
</evidence>
<evidence type="ECO:0000256" key="8">
    <source>
        <dbReference type="SAM" id="MobiDB-lite"/>
    </source>
</evidence>
<dbReference type="PROSITE" id="PS00232">
    <property type="entry name" value="CADHERIN_1"/>
    <property type="match status" value="1"/>
</dbReference>
<evidence type="ECO:0000256" key="6">
    <source>
        <dbReference type="ARBA" id="ARBA00023136"/>
    </source>
</evidence>
<evidence type="ECO:0000256" key="3">
    <source>
        <dbReference type="ARBA" id="ARBA00022737"/>
    </source>
</evidence>
<feature type="compositionally biased region" description="Low complexity" evidence="8">
    <location>
        <begin position="238"/>
        <end position="251"/>
    </location>
</feature>
<organism evidence="10 11">
    <name type="scientific">Ancylostoma duodenale</name>
    <dbReference type="NCBI Taxonomy" id="51022"/>
    <lineage>
        <taxon>Eukaryota</taxon>
        <taxon>Metazoa</taxon>
        <taxon>Ecdysozoa</taxon>
        <taxon>Nematoda</taxon>
        <taxon>Chromadorea</taxon>
        <taxon>Rhabditida</taxon>
        <taxon>Rhabditina</taxon>
        <taxon>Rhabditomorpha</taxon>
        <taxon>Strongyloidea</taxon>
        <taxon>Ancylostomatidae</taxon>
        <taxon>Ancylostomatinae</taxon>
        <taxon>Ancylostoma</taxon>
    </lineage>
</organism>
<dbReference type="GO" id="GO:0005509">
    <property type="term" value="F:calcium ion binding"/>
    <property type="evidence" value="ECO:0007669"/>
    <property type="project" value="UniProtKB-UniRule"/>
</dbReference>
<sequence>MTECARTRVSVELLDENDNRPTFEKEMYNFLVSDEFPVDGAVGTIRARDIDEGEGGRVTYRLLNESVPFAIRKKGKDGEIITSAELFGPGEFRLQVEARDNAPPFLSTEIPVMVLVSSSGKKSTSSPTTTKSTIFARRKANGVVSVTLEPLDLNVITDSSEVSRLPDDITTTAAFSRRRVTTRRSTTPSSTTTSTSSTTTAAPATPAHPTLVSQEVFENESESTSGTTEALERDDSGDYSGESSEQETSSTAYNGSFAFAEPSYYFEVFGPPREGDLMGRVEARPKAQMYGLERTVAGAFKVDPDIGEISVGPALERLPNGNHSFHVSATDGERTVRY</sequence>
<dbReference type="CDD" id="cd11304">
    <property type="entry name" value="Cadherin_repeat"/>
    <property type="match status" value="1"/>
</dbReference>
<keyword evidence="4 7" id="KW-0106">Calcium</keyword>
<evidence type="ECO:0000313" key="10">
    <source>
        <dbReference type="EMBL" id="KIH67179.1"/>
    </source>
</evidence>
<accession>A0A0C2H6M7</accession>
<evidence type="ECO:0000256" key="4">
    <source>
        <dbReference type="ARBA" id="ARBA00022837"/>
    </source>
</evidence>
<dbReference type="GO" id="GO:0005886">
    <property type="term" value="C:plasma membrane"/>
    <property type="evidence" value="ECO:0007669"/>
    <property type="project" value="UniProtKB-SubCell"/>
</dbReference>
<gene>
    <name evidence="10" type="ORF">ANCDUO_02494</name>
</gene>
<dbReference type="PANTHER" id="PTHR24026">
    <property type="entry name" value="FAT ATYPICAL CADHERIN-RELATED"/>
    <property type="match status" value="1"/>
</dbReference>
<evidence type="ECO:0000256" key="7">
    <source>
        <dbReference type="PROSITE-ProRule" id="PRU00043"/>
    </source>
</evidence>
<keyword evidence="2" id="KW-0812">Transmembrane</keyword>
<feature type="domain" description="Cadherin" evidence="9">
    <location>
        <begin position="24"/>
        <end position="129"/>
    </location>
</feature>
<keyword evidence="11" id="KW-1185">Reference proteome</keyword>
<dbReference type="AlphaFoldDB" id="A0A0C2H6M7"/>
<name>A0A0C2H6M7_9BILA</name>
<reference evidence="10 11" key="1">
    <citation type="submission" date="2013-12" db="EMBL/GenBank/DDBJ databases">
        <title>Draft genome of the parsitic nematode Ancylostoma duodenale.</title>
        <authorList>
            <person name="Mitreva M."/>
        </authorList>
    </citation>
    <scope>NUCLEOTIDE SEQUENCE [LARGE SCALE GENOMIC DNA]</scope>
    <source>
        <strain evidence="10 11">Zhejiang</strain>
    </source>
</reference>
<dbReference type="Gene3D" id="2.60.40.60">
    <property type="entry name" value="Cadherins"/>
    <property type="match status" value="1"/>
</dbReference>